<dbReference type="OrthoDB" id="1305902at2759"/>
<evidence type="ECO:0000313" key="2">
    <source>
        <dbReference type="Proteomes" id="UP000325315"/>
    </source>
</evidence>
<keyword evidence="2" id="KW-1185">Reference proteome</keyword>
<accession>A0A5B6WBB4</accession>
<dbReference type="AlphaFoldDB" id="A0A5B6WBB4"/>
<proteinExistence type="predicted"/>
<name>A0A5B6WBB4_9ROSI</name>
<dbReference type="GO" id="GO:0016301">
    <property type="term" value="F:kinase activity"/>
    <property type="evidence" value="ECO:0007669"/>
    <property type="project" value="UniProtKB-KW"/>
</dbReference>
<protein>
    <submittedName>
        <fullName evidence="1">Casein kinase II subunit alpha, chloroplastic-like</fullName>
    </submittedName>
</protein>
<gene>
    <name evidence="1" type="ORF">EPI10_019264</name>
</gene>
<dbReference type="Proteomes" id="UP000325315">
    <property type="component" value="Unassembled WGS sequence"/>
</dbReference>
<keyword evidence="1" id="KW-0808">Transferase</keyword>
<reference evidence="1" key="1">
    <citation type="submission" date="2019-08" db="EMBL/GenBank/DDBJ databases">
        <authorList>
            <person name="Liu F."/>
        </authorList>
    </citation>
    <scope>NUCLEOTIDE SEQUENCE [LARGE SCALE GENOMIC DNA]</scope>
    <source>
        <strain evidence="1">PA1801</strain>
        <tissue evidence="1">Leaf</tissue>
    </source>
</reference>
<organism evidence="1 2">
    <name type="scientific">Gossypium australe</name>
    <dbReference type="NCBI Taxonomy" id="47621"/>
    <lineage>
        <taxon>Eukaryota</taxon>
        <taxon>Viridiplantae</taxon>
        <taxon>Streptophyta</taxon>
        <taxon>Embryophyta</taxon>
        <taxon>Tracheophyta</taxon>
        <taxon>Spermatophyta</taxon>
        <taxon>Magnoliopsida</taxon>
        <taxon>eudicotyledons</taxon>
        <taxon>Gunneridae</taxon>
        <taxon>Pentapetalae</taxon>
        <taxon>rosids</taxon>
        <taxon>malvids</taxon>
        <taxon>Malvales</taxon>
        <taxon>Malvaceae</taxon>
        <taxon>Malvoideae</taxon>
        <taxon>Gossypium</taxon>
    </lineage>
</organism>
<sequence length="138" mass="16542">MNAPHTIKNWQICNGLDENLRPKLDEESKRAFMNKTYGQAYQFIEDMVMNLYMWPNERVTYNLRPQIVKAIHEEDKYQQILNKFNRLETTTTRPPINEATRNSGYYHENQPENMNYLRNRDGNPYSITYNSGWKDISI</sequence>
<comment type="caution">
    <text evidence="1">The sequence shown here is derived from an EMBL/GenBank/DDBJ whole genome shotgun (WGS) entry which is preliminary data.</text>
</comment>
<dbReference type="EMBL" id="SMMG02000003">
    <property type="protein sequence ID" value="KAA3478666.1"/>
    <property type="molecule type" value="Genomic_DNA"/>
</dbReference>
<evidence type="ECO:0000313" key="1">
    <source>
        <dbReference type="EMBL" id="KAA3478666.1"/>
    </source>
</evidence>
<keyword evidence="1" id="KW-0418">Kinase</keyword>